<dbReference type="EMBL" id="CAJNJA010066007">
    <property type="protein sequence ID" value="CAE7887663.1"/>
    <property type="molecule type" value="Genomic_DNA"/>
</dbReference>
<dbReference type="Pfam" id="PF12849">
    <property type="entry name" value="PBP_like_2"/>
    <property type="match status" value="1"/>
</dbReference>
<comment type="caution">
    <text evidence="3">The sequence shown here is derived from an EMBL/GenBank/DDBJ whole genome shotgun (WGS) entry which is preliminary data.</text>
</comment>
<dbReference type="SUPFAM" id="SSF53850">
    <property type="entry name" value="Periplasmic binding protein-like II"/>
    <property type="match status" value="1"/>
</dbReference>
<feature type="chain" id="PRO_5032965219" evidence="1">
    <location>
        <begin position="34"/>
        <end position="110"/>
    </location>
</feature>
<proteinExistence type="predicted"/>
<organism evidence="3 4">
    <name type="scientific">Symbiodinium necroappetens</name>
    <dbReference type="NCBI Taxonomy" id="1628268"/>
    <lineage>
        <taxon>Eukaryota</taxon>
        <taxon>Sar</taxon>
        <taxon>Alveolata</taxon>
        <taxon>Dinophyceae</taxon>
        <taxon>Suessiales</taxon>
        <taxon>Symbiodiniaceae</taxon>
        <taxon>Symbiodinium</taxon>
    </lineage>
</organism>
<dbReference type="AlphaFoldDB" id="A0A813AZY8"/>
<gene>
    <name evidence="3" type="primary">sphX</name>
    <name evidence="3" type="ORF">SNEC2469_LOCUS29388</name>
</gene>
<dbReference type="InterPro" id="IPR024370">
    <property type="entry name" value="PBP_domain"/>
</dbReference>
<sequence>MRFSPNFFYKPLAAMWPMRHWLGIAAALQCVSCSEIKVAGSSTVFPVANGWANAMENASNITITIEGGGSSSGARRVCKDRTDPDHVDIGDMSRNWKSSEALLLDDDYTW</sequence>
<dbReference type="Proteomes" id="UP000601435">
    <property type="component" value="Unassembled WGS sequence"/>
</dbReference>
<feature type="signal peptide" evidence="1">
    <location>
        <begin position="1"/>
        <end position="33"/>
    </location>
</feature>
<reference evidence="3" key="1">
    <citation type="submission" date="2021-02" db="EMBL/GenBank/DDBJ databases">
        <authorList>
            <person name="Dougan E. K."/>
            <person name="Rhodes N."/>
            <person name="Thang M."/>
            <person name="Chan C."/>
        </authorList>
    </citation>
    <scope>NUCLEOTIDE SEQUENCE</scope>
</reference>
<name>A0A813AZY8_9DINO</name>
<protein>
    <submittedName>
        <fullName evidence="3">SphX protein</fullName>
    </submittedName>
</protein>
<keyword evidence="1" id="KW-0732">Signal</keyword>
<evidence type="ECO:0000259" key="2">
    <source>
        <dbReference type="Pfam" id="PF12849"/>
    </source>
</evidence>
<evidence type="ECO:0000313" key="3">
    <source>
        <dbReference type="EMBL" id="CAE7887663.1"/>
    </source>
</evidence>
<accession>A0A813AZY8</accession>
<evidence type="ECO:0000256" key="1">
    <source>
        <dbReference type="SAM" id="SignalP"/>
    </source>
</evidence>
<dbReference type="Gene3D" id="3.40.190.10">
    <property type="entry name" value="Periplasmic binding protein-like II"/>
    <property type="match status" value="1"/>
</dbReference>
<keyword evidence="4" id="KW-1185">Reference proteome</keyword>
<feature type="domain" description="PBP" evidence="2">
    <location>
        <begin position="35"/>
        <end position="101"/>
    </location>
</feature>
<feature type="non-terminal residue" evidence="3">
    <location>
        <position position="1"/>
    </location>
</feature>
<evidence type="ECO:0000313" key="4">
    <source>
        <dbReference type="Proteomes" id="UP000601435"/>
    </source>
</evidence>